<dbReference type="AlphaFoldDB" id="A0A426XWM8"/>
<dbReference type="Proteomes" id="UP000287651">
    <property type="component" value="Unassembled WGS sequence"/>
</dbReference>
<organism evidence="2 3">
    <name type="scientific">Ensete ventricosum</name>
    <name type="common">Abyssinian banana</name>
    <name type="synonym">Musa ensete</name>
    <dbReference type="NCBI Taxonomy" id="4639"/>
    <lineage>
        <taxon>Eukaryota</taxon>
        <taxon>Viridiplantae</taxon>
        <taxon>Streptophyta</taxon>
        <taxon>Embryophyta</taxon>
        <taxon>Tracheophyta</taxon>
        <taxon>Spermatophyta</taxon>
        <taxon>Magnoliopsida</taxon>
        <taxon>Liliopsida</taxon>
        <taxon>Zingiberales</taxon>
        <taxon>Musaceae</taxon>
        <taxon>Ensete</taxon>
    </lineage>
</organism>
<feature type="region of interest" description="Disordered" evidence="1">
    <location>
        <begin position="1"/>
        <end position="24"/>
    </location>
</feature>
<accession>A0A426XWM8</accession>
<sequence length="107" mass="11363">PPLGRPFRAPLPPGPTHPTRSGASGDRLLAWSRAFVPFAVAAGAALAFDLHPVAVPSLCDPGIDLRYSASLPLLCLLSFFPSAFDILEWIDLCVRMDAGLEGRIAPN</sequence>
<proteinExistence type="predicted"/>
<evidence type="ECO:0000313" key="2">
    <source>
        <dbReference type="EMBL" id="RRT43886.1"/>
    </source>
</evidence>
<feature type="compositionally biased region" description="Pro residues" evidence="1">
    <location>
        <begin position="1"/>
        <end position="16"/>
    </location>
</feature>
<dbReference type="EMBL" id="AMZH03016846">
    <property type="protein sequence ID" value="RRT43886.1"/>
    <property type="molecule type" value="Genomic_DNA"/>
</dbReference>
<protein>
    <submittedName>
        <fullName evidence="2">Uncharacterized protein</fullName>
    </submittedName>
</protein>
<name>A0A426XWM8_ENSVE</name>
<comment type="caution">
    <text evidence="2">The sequence shown here is derived from an EMBL/GenBank/DDBJ whole genome shotgun (WGS) entry which is preliminary data.</text>
</comment>
<reference evidence="2 3" key="1">
    <citation type="journal article" date="2014" name="Agronomy (Basel)">
        <title>A Draft Genome Sequence for Ensete ventricosum, the Drought-Tolerant Tree Against Hunger.</title>
        <authorList>
            <person name="Harrison J."/>
            <person name="Moore K.A."/>
            <person name="Paszkiewicz K."/>
            <person name="Jones T."/>
            <person name="Grant M."/>
            <person name="Ambacheew D."/>
            <person name="Muzemil S."/>
            <person name="Studholme D.J."/>
        </authorList>
    </citation>
    <scope>NUCLEOTIDE SEQUENCE [LARGE SCALE GENOMIC DNA]</scope>
</reference>
<evidence type="ECO:0000256" key="1">
    <source>
        <dbReference type="SAM" id="MobiDB-lite"/>
    </source>
</evidence>
<evidence type="ECO:0000313" key="3">
    <source>
        <dbReference type="Proteomes" id="UP000287651"/>
    </source>
</evidence>
<gene>
    <name evidence="2" type="ORF">B296_00056115</name>
</gene>
<feature type="non-terminal residue" evidence="2">
    <location>
        <position position="1"/>
    </location>
</feature>